<dbReference type="RefSeq" id="WP_071066191.1">
    <property type="nucleotide sequence ID" value="NZ_MAXA01000247.1"/>
</dbReference>
<dbReference type="InterPro" id="IPR012495">
    <property type="entry name" value="TadE-like_dom"/>
</dbReference>
<dbReference type="NCBIfam" id="NF041390">
    <property type="entry name" value="TadE_Rv3655c"/>
    <property type="match status" value="1"/>
</dbReference>
<feature type="domain" description="TadE-like" evidence="2">
    <location>
        <begin position="17"/>
        <end position="59"/>
    </location>
</feature>
<keyword evidence="1" id="KW-0812">Transmembrane</keyword>
<proteinExistence type="predicted"/>
<organism evidence="3 4">
    <name type="scientific">Parafrankia soli</name>
    <dbReference type="NCBI Taxonomy" id="2599596"/>
    <lineage>
        <taxon>Bacteria</taxon>
        <taxon>Bacillati</taxon>
        <taxon>Actinomycetota</taxon>
        <taxon>Actinomycetes</taxon>
        <taxon>Frankiales</taxon>
        <taxon>Frankiaceae</taxon>
        <taxon>Parafrankia</taxon>
    </lineage>
</organism>
<accession>A0A1S1PLR7</accession>
<reference evidence="4" key="1">
    <citation type="submission" date="2016-07" db="EMBL/GenBank/DDBJ databases">
        <title>Frankia sp. NRRL B-16219 Genome sequencing.</title>
        <authorList>
            <person name="Ghodhbane-Gtari F."/>
            <person name="Swanson E."/>
            <person name="Gueddou A."/>
            <person name="Louati M."/>
            <person name="Nouioui I."/>
            <person name="Hezbri K."/>
            <person name="Abebe-Akele F."/>
            <person name="Simpson S."/>
            <person name="Morris K."/>
            <person name="Thomas K."/>
            <person name="Gtari M."/>
            <person name="Tisa L.S."/>
        </authorList>
    </citation>
    <scope>NUCLEOTIDE SEQUENCE [LARGE SCALE GENOMIC DNA]</scope>
    <source>
        <strain evidence="4">NRRL B-16219</strain>
    </source>
</reference>
<keyword evidence="1" id="KW-1133">Transmembrane helix</keyword>
<evidence type="ECO:0000313" key="4">
    <source>
        <dbReference type="Proteomes" id="UP000179769"/>
    </source>
</evidence>
<sequence length="131" mass="13403">MPVPVRQPHDDHDDDGGQVTAELAMGLPSLVAVVFMLIWMIGAVSAQARCADAARLGARAAARGEAEAATRAWAQRVAPPGAAIEITRAEGAVRVRVTVAVGGDDIGRLVPVVTVAAVAVAAVEEGLVEHP</sequence>
<evidence type="ECO:0000256" key="1">
    <source>
        <dbReference type="SAM" id="Phobius"/>
    </source>
</evidence>
<protein>
    <submittedName>
        <fullName evidence="3">Pilus assembly protein TadE</fullName>
    </submittedName>
</protein>
<dbReference type="EMBL" id="MAXA01000247">
    <property type="protein sequence ID" value="OHV22316.1"/>
    <property type="molecule type" value="Genomic_DNA"/>
</dbReference>
<dbReference type="Pfam" id="PF07811">
    <property type="entry name" value="TadE"/>
    <property type="match status" value="1"/>
</dbReference>
<gene>
    <name evidence="3" type="ORF">BBK14_25560</name>
</gene>
<name>A0A1S1PLR7_9ACTN</name>
<keyword evidence="1" id="KW-0472">Membrane</keyword>
<keyword evidence="4" id="KW-1185">Reference proteome</keyword>
<dbReference type="AlphaFoldDB" id="A0A1S1PLR7"/>
<evidence type="ECO:0000259" key="2">
    <source>
        <dbReference type="Pfam" id="PF07811"/>
    </source>
</evidence>
<dbReference type="Proteomes" id="UP000179769">
    <property type="component" value="Unassembled WGS sequence"/>
</dbReference>
<evidence type="ECO:0000313" key="3">
    <source>
        <dbReference type="EMBL" id="OHV22316.1"/>
    </source>
</evidence>
<dbReference type="InterPro" id="IPR049790">
    <property type="entry name" value="Rv3655c/TadE"/>
</dbReference>
<comment type="caution">
    <text evidence="3">The sequence shown here is derived from an EMBL/GenBank/DDBJ whole genome shotgun (WGS) entry which is preliminary data.</text>
</comment>
<feature type="transmembrane region" description="Helical" evidence="1">
    <location>
        <begin position="23"/>
        <end position="46"/>
    </location>
</feature>